<accession>A0AAE2VCK5</accession>
<comment type="subcellular location">
    <subcellularLocation>
        <location evidence="1">Cell membrane</location>
        <topology evidence="1">Multi-pass membrane protein</topology>
    </subcellularLocation>
</comment>
<evidence type="ECO:0000259" key="3">
    <source>
        <dbReference type="PROSITE" id="PS51201"/>
    </source>
</evidence>
<feature type="transmembrane region" description="Helical" evidence="2">
    <location>
        <begin position="54"/>
        <end position="72"/>
    </location>
</feature>
<dbReference type="InterPro" id="IPR003148">
    <property type="entry name" value="RCK_N"/>
</dbReference>
<dbReference type="InterPro" id="IPR013099">
    <property type="entry name" value="K_chnl_dom"/>
</dbReference>
<dbReference type="Pfam" id="PF02080">
    <property type="entry name" value="TrkA_C"/>
    <property type="match status" value="2"/>
</dbReference>
<keyword evidence="2" id="KW-0472">Membrane</keyword>
<evidence type="ECO:0000313" key="5">
    <source>
        <dbReference type="EMBL" id="MBK1855191.1"/>
    </source>
</evidence>
<dbReference type="InterPro" id="IPR036721">
    <property type="entry name" value="RCK_C_sf"/>
</dbReference>
<dbReference type="PANTHER" id="PTHR43833:SF9">
    <property type="entry name" value="POTASSIUM CHANNEL PROTEIN YUGO-RELATED"/>
    <property type="match status" value="1"/>
</dbReference>
<dbReference type="Pfam" id="PF07885">
    <property type="entry name" value="Ion_trans_2"/>
    <property type="match status" value="1"/>
</dbReference>
<dbReference type="Gene3D" id="3.30.70.1450">
    <property type="entry name" value="Regulator of K+ conductance, C-terminal domain"/>
    <property type="match status" value="2"/>
</dbReference>
<feature type="domain" description="RCK N-terminal" evidence="3">
    <location>
        <begin position="352"/>
        <end position="464"/>
    </location>
</feature>
<proteinExistence type="predicted"/>
<feature type="transmembrane region" description="Helical" evidence="2">
    <location>
        <begin position="84"/>
        <end position="109"/>
    </location>
</feature>
<dbReference type="PROSITE" id="PS51202">
    <property type="entry name" value="RCK_C"/>
    <property type="match status" value="1"/>
</dbReference>
<name>A0AAE2VCK5_9BACT</name>
<comment type="caution">
    <text evidence="5">The sequence shown here is derived from an EMBL/GenBank/DDBJ whole genome shotgun (WGS) entry which is preliminary data.</text>
</comment>
<dbReference type="PANTHER" id="PTHR43833">
    <property type="entry name" value="POTASSIUM CHANNEL PROTEIN 2-RELATED-RELATED"/>
    <property type="match status" value="1"/>
</dbReference>
<dbReference type="InterPro" id="IPR050721">
    <property type="entry name" value="Trk_Ktr_HKT_K-transport"/>
</dbReference>
<dbReference type="RefSeq" id="WP_309489804.1">
    <property type="nucleotide sequence ID" value="NZ_JAENIG010000005.1"/>
</dbReference>
<gene>
    <name evidence="5" type="ORF">JIN83_09500</name>
</gene>
<keyword evidence="2" id="KW-0812">Transmembrane</keyword>
<dbReference type="SUPFAM" id="SSF116726">
    <property type="entry name" value="TrkA C-terminal domain-like"/>
    <property type="match status" value="2"/>
</dbReference>
<dbReference type="Pfam" id="PF02254">
    <property type="entry name" value="TrkA_N"/>
    <property type="match status" value="2"/>
</dbReference>
<feature type="transmembrane region" description="Helical" evidence="2">
    <location>
        <begin position="21"/>
        <end position="42"/>
    </location>
</feature>
<dbReference type="AlphaFoldDB" id="A0AAE2VCK5"/>
<evidence type="ECO:0000256" key="1">
    <source>
        <dbReference type="ARBA" id="ARBA00004651"/>
    </source>
</evidence>
<dbReference type="GO" id="GO:0005886">
    <property type="term" value="C:plasma membrane"/>
    <property type="evidence" value="ECO:0007669"/>
    <property type="project" value="UniProtKB-SubCell"/>
</dbReference>
<dbReference type="SUPFAM" id="SSF51735">
    <property type="entry name" value="NAD(P)-binding Rossmann-fold domains"/>
    <property type="match status" value="2"/>
</dbReference>
<dbReference type="EMBL" id="JAENIG010000005">
    <property type="protein sequence ID" value="MBK1855191.1"/>
    <property type="molecule type" value="Genomic_DNA"/>
</dbReference>
<evidence type="ECO:0000259" key="4">
    <source>
        <dbReference type="PROSITE" id="PS51202"/>
    </source>
</evidence>
<reference evidence="5" key="1">
    <citation type="submission" date="2021-01" db="EMBL/GenBank/DDBJ databases">
        <title>Modified the classification status of verrucomicrobia.</title>
        <authorList>
            <person name="Feng X."/>
        </authorList>
    </citation>
    <scope>NUCLEOTIDE SEQUENCE</scope>
    <source>
        <strain evidence="5">5K15</strain>
    </source>
</reference>
<organism evidence="5 6">
    <name type="scientific">Oceaniferula flava</name>
    <dbReference type="NCBI Taxonomy" id="2800421"/>
    <lineage>
        <taxon>Bacteria</taxon>
        <taxon>Pseudomonadati</taxon>
        <taxon>Verrucomicrobiota</taxon>
        <taxon>Verrucomicrobiia</taxon>
        <taxon>Verrucomicrobiales</taxon>
        <taxon>Verrucomicrobiaceae</taxon>
        <taxon>Oceaniferula</taxon>
    </lineage>
</organism>
<sequence>MKALTTVLTAFLENQTSRRNLMALFRLLFVLLVIVTIFSVLFHEIMELEGQHHSWVTGFYWTLTVMSTLGFGDITFQSDLGRGFSIVVLVTGVVYLLVLLPFTFIEFFYAPWMKAQEATHAPRELPASMKRHVILTLHGPITKLLVKMLKKQQHPYAILVPTLAEALDLHAKNVPVVLGDYSDPDTYRKLRVDQAAMVVTTRSDIINTNVTFSVREISENVPVIASARSNAARDALELSGVTHILNLEKMMGQALSRRVIGGDSKAHVIGMMDELVIAESAASGTDLVGKTIAESELKPLTGVTLVGLWDHGKLEPVAPDTPIRESSIFILGGTREQIEQYNHHIGQQSSKKSNVVIIGGGRVGRATARALNEQEVEWKMIEKIADRVQFPDRTVIGDGSEFDLLVLAGLHEASSVIITTHDDDTNLFLTIFYRRLRKNLQIISRCTQEENVPRLHRAGADVVLSYATMSANTILNHLRGSENLLLAEGVSIFTTKTPQCLDGVTLAESQVRSRTGCSIIACELDGKRRVNPDPDTVLSAGLPLIMIGSLEAEDKFFEIYAHKK</sequence>
<dbReference type="Gene3D" id="3.40.50.720">
    <property type="entry name" value="NAD(P)-binding Rossmann-like Domain"/>
    <property type="match status" value="2"/>
</dbReference>
<evidence type="ECO:0000256" key="2">
    <source>
        <dbReference type="SAM" id="Phobius"/>
    </source>
</evidence>
<protein>
    <submittedName>
        <fullName evidence="5">NAD-binding protein</fullName>
    </submittedName>
</protein>
<dbReference type="InterPro" id="IPR006037">
    <property type="entry name" value="RCK_C"/>
</dbReference>
<dbReference type="SUPFAM" id="SSF81324">
    <property type="entry name" value="Voltage-gated potassium channels"/>
    <property type="match status" value="1"/>
</dbReference>
<feature type="domain" description="RCK C-terminal" evidence="4">
    <location>
        <begin position="263"/>
        <end position="347"/>
    </location>
</feature>
<dbReference type="Proteomes" id="UP000634206">
    <property type="component" value="Unassembled WGS sequence"/>
</dbReference>
<evidence type="ECO:0000313" key="6">
    <source>
        <dbReference type="Proteomes" id="UP000634206"/>
    </source>
</evidence>
<dbReference type="Gene3D" id="1.10.287.70">
    <property type="match status" value="1"/>
</dbReference>
<keyword evidence="2" id="KW-1133">Transmembrane helix</keyword>
<dbReference type="PROSITE" id="PS51201">
    <property type="entry name" value="RCK_N"/>
    <property type="match status" value="1"/>
</dbReference>
<dbReference type="GO" id="GO:0008324">
    <property type="term" value="F:monoatomic cation transmembrane transporter activity"/>
    <property type="evidence" value="ECO:0007669"/>
    <property type="project" value="InterPro"/>
</dbReference>
<dbReference type="InterPro" id="IPR036291">
    <property type="entry name" value="NAD(P)-bd_dom_sf"/>
</dbReference>
<keyword evidence="6" id="KW-1185">Reference proteome</keyword>
<dbReference type="GO" id="GO:0006813">
    <property type="term" value="P:potassium ion transport"/>
    <property type="evidence" value="ECO:0007669"/>
    <property type="project" value="InterPro"/>
</dbReference>